<keyword evidence="2" id="KW-1185">Reference proteome</keyword>
<reference evidence="1" key="1">
    <citation type="journal article" date="2019" name="bioRxiv">
        <title>The Genome of the Zebra Mussel, Dreissena polymorpha: A Resource for Invasive Species Research.</title>
        <authorList>
            <person name="McCartney M.A."/>
            <person name="Auch B."/>
            <person name="Kono T."/>
            <person name="Mallez S."/>
            <person name="Zhang Y."/>
            <person name="Obille A."/>
            <person name="Becker A."/>
            <person name="Abrahante J.E."/>
            <person name="Garbe J."/>
            <person name="Badalamenti J.P."/>
            <person name="Herman A."/>
            <person name="Mangelson H."/>
            <person name="Liachko I."/>
            <person name="Sullivan S."/>
            <person name="Sone E.D."/>
            <person name="Koren S."/>
            <person name="Silverstein K.A.T."/>
            <person name="Beckman K.B."/>
            <person name="Gohl D.M."/>
        </authorList>
    </citation>
    <scope>NUCLEOTIDE SEQUENCE</scope>
    <source>
        <strain evidence="1">Duluth1</strain>
        <tissue evidence="1">Whole animal</tissue>
    </source>
</reference>
<dbReference type="AlphaFoldDB" id="A0A9D4JUL3"/>
<dbReference type="Proteomes" id="UP000828390">
    <property type="component" value="Unassembled WGS sequence"/>
</dbReference>
<organism evidence="1 2">
    <name type="scientific">Dreissena polymorpha</name>
    <name type="common">Zebra mussel</name>
    <name type="synonym">Mytilus polymorpha</name>
    <dbReference type="NCBI Taxonomy" id="45954"/>
    <lineage>
        <taxon>Eukaryota</taxon>
        <taxon>Metazoa</taxon>
        <taxon>Spiralia</taxon>
        <taxon>Lophotrochozoa</taxon>
        <taxon>Mollusca</taxon>
        <taxon>Bivalvia</taxon>
        <taxon>Autobranchia</taxon>
        <taxon>Heteroconchia</taxon>
        <taxon>Euheterodonta</taxon>
        <taxon>Imparidentia</taxon>
        <taxon>Neoheterodontei</taxon>
        <taxon>Myida</taxon>
        <taxon>Dreissenoidea</taxon>
        <taxon>Dreissenidae</taxon>
        <taxon>Dreissena</taxon>
    </lineage>
</organism>
<comment type="caution">
    <text evidence="1">The sequence shown here is derived from an EMBL/GenBank/DDBJ whole genome shotgun (WGS) entry which is preliminary data.</text>
</comment>
<protein>
    <recommendedName>
        <fullName evidence="3">Serine protease</fullName>
    </recommendedName>
</protein>
<evidence type="ECO:0008006" key="3">
    <source>
        <dbReference type="Google" id="ProtNLM"/>
    </source>
</evidence>
<evidence type="ECO:0000313" key="2">
    <source>
        <dbReference type="Proteomes" id="UP000828390"/>
    </source>
</evidence>
<evidence type="ECO:0000313" key="1">
    <source>
        <dbReference type="EMBL" id="KAH3820807.1"/>
    </source>
</evidence>
<proteinExistence type="predicted"/>
<reference evidence="1" key="2">
    <citation type="submission" date="2020-11" db="EMBL/GenBank/DDBJ databases">
        <authorList>
            <person name="McCartney M.A."/>
            <person name="Auch B."/>
            <person name="Kono T."/>
            <person name="Mallez S."/>
            <person name="Becker A."/>
            <person name="Gohl D.M."/>
            <person name="Silverstein K.A.T."/>
            <person name="Koren S."/>
            <person name="Bechman K.B."/>
            <person name="Herman A."/>
            <person name="Abrahante J.E."/>
            <person name="Garbe J."/>
        </authorList>
    </citation>
    <scope>NUCLEOTIDE SEQUENCE</scope>
    <source>
        <strain evidence="1">Duluth1</strain>
        <tissue evidence="1">Whole animal</tissue>
    </source>
</reference>
<name>A0A9D4JUL3_DREPO</name>
<sequence length="348" mass="39492">MAVYHRSCAPRHEWPGIENKETPVLDKTMADELFKCDASIKGFGYQHDSLQIIVDRQYDETSFEAIRNYLNIRNITKYHINCGPWTETPLCDIKVGNELVVAERRGTLGGFALKDDHLYALTSRHLLDNAEDHSTGLSSQGNGTSVNEQYVNINNTLSNTYIQFAIAEPGYTIGELDIAAVKIVRPENIADKRLKDSKGRHRNNMIFNFQDKPEQEIKKLLQSERVHAWTKAKLPRLGQISIPIYYVRGMQFRYLVIENEYSDDEEQHAGAAEYGDIPNPNAFGMPGDSGAIICGDDVRSQGVHAYSMFIGKLQNNDKTLYLSLRLQDGLDQLSNNQEPQTRSRYQLC</sequence>
<gene>
    <name evidence="1" type="ORF">DPMN_122556</name>
</gene>
<dbReference type="EMBL" id="JAIWYP010000005">
    <property type="protein sequence ID" value="KAH3820807.1"/>
    <property type="molecule type" value="Genomic_DNA"/>
</dbReference>
<accession>A0A9D4JUL3</accession>